<reference evidence="7 8" key="1">
    <citation type="submission" date="2014-04" db="EMBL/GenBank/DDBJ databases">
        <authorList>
            <consortium name="DOE Joint Genome Institute"/>
            <person name="Kuo A."/>
            <person name="Girlanda M."/>
            <person name="Perotto S."/>
            <person name="Kohler A."/>
            <person name="Nagy L.G."/>
            <person name="Floudas D."/>
            <person name="Copeland A."/>
            <person name="Barry K.W."/>
            <person name="Cichocki N."/>
            <person name="Veneault-Fourrey C."/>
            <person name="LaButti K."/>
            <person name="Lindquist E.A."/>
            <person name="Lipzen A."/>
            <person name="Lundell T."/>
            <person name="Morin E."/>
            <person name="Murat C."/>
            <person name="Sun H."/>
            <person name="Tunlid A."/>
            <person name="Henrissat B."/>
            <person name="Grigoriev I.V."/>
            <person name="Hibbett D.S."/>
            <person name="Martin F."/>
            <person name="Nordberg H.P."/>
            <person name="Cantor M.N."/>
            <person name="Hua S.X."/>
        </authorList>
    </citation>
    <scope>NUCLEOTIDE SEQUENCE [LARGE SCALE GENOMIC DNA]</scope>
    <source>
        <strain evidence="7 8">MUT 4182</strain>
    </source>
</reference>
<evidence type="ECO:0000256" key="2">
    <source>
        <dbReference type="ARBA" id="ARBA00022679"/>
    </source>
</evidence>
<dbReference type="AlphaFoldDB" id="A0A0C3LIU3"/>
<accession>A0A0C3LIU3</accession>
<reference evidence="8" key="2">
    <citation type="submission" date="2015-01" db="EMBL/GenBank/DDBJ databases">
        <title>Evolutionary Origins and Diversification of the Mycorrhizal Mutualists.</title>
        <authorList>
            <consortium name="DOE Joint Genome Institute"/>
            <consortium name="Mycorrhizal Genomics Consortium"/>
            <person name="Kohler A."/>
            <person name="Kuo A."/>
            <person name="Nagy L.G."/>
            <person name="Floudas D."/>
            <person name="Copeland A."/>
            <person name="Barry K.W."/>
            <person name="Cichocki N."/>
            <person name="Veneault-Fourrey C."/>
            <person name="LaButti K."/>
            <person name="Lindquist E.A."/>
            <person name="Lipzen A."/>
            <person name="Lundell T."/>
            <person name="Morin E."/>
            <person name="Murat C."/>
            <person name="Riley R."/>
            <person name="Ohm R."/>
            <person name="Sun H."/>
            <person name="Tunlid A."/>
            <person name="Henrissat B."/>
            <person name="Grigoriev I.V."/>
            <person name="Hibbett D.S."/>
            <person name="Martin F."/>
        </authorList>
    </citation>
    <scope>NUCLEOTIDE SEQUENCE [LARGE SCALE GENOMIC DNA]</scope>
    <source>
        <strain evidence="8">MUT 4182</strain>
    </source>
</reference>
<keyword evidence="8" id="KW-1185">Reference proteome</keyword>
<dbReference type="Pfam" id="PF02816">
    <property type="entry name" value="Alpha_kinase"/>
    <property type="match status" value="1"/>
</dbReference>
<evidence type="ECO:0000256" key="4">
    <source>
        <dbReference type="ARBA" id="ARBA00022777"/>
    </source>
</evidence>
<feature type="domain" description="Alpha-type protein kinase" evidence="6">
    <location>
        <begin position="1"/>
        <end position="126"/>
    </location>
</feature>
<dbReference type="GO" id="GO:0005524">
    <property type="term" value="F:ATP binding"/>
    <property type="evidence" value="ECO:0007669"/>
    <property type="project" value="UniProtKB-KW"/>
</dbReference>
<gene>
    <name evidence="7" type="ORF">M407DRAFT_240816</name>
</gene>
<evidence type="ECO:0000256" key="1">
    <source>
        <dbReference type="ARBA" id="ARBA00022527"/>
    </source>
</evidence>
<dbReference type="EMBL" id="KN822945">
    <property type="protein sequence ID" value="KIO33913.1"/>
    <property type="molecule type" value="Genomic_DNA"/>
</dbReference>
<evidence type="ECO:0000313" key="8">
    <source>
        <dbReference type="Proteomes" id="UP000054248"/>
    </source>
</evidence>
<dbReference type="PANTHER" id="PTHR45992">
    <property type="entry name" value="EUKARYOTIC ELONGATION FACTOR 2 KINASE-RELATED"/>
    <property type="match status" value="1"/>
</dbReference>
<evidence type="ECO:0000256" key="3">
    <source>
        <dbReference type="ARBA" id="ARBA00022741"/>
    </source>
</evidence>
<evidence type="ECO:0000313" key="7">
    <source>
        <dbReference type="EMBL" id="KIO33913.1"/>
    </source>
</evidence>
<name>A0A0C3LIU3_9AGAM</name>
<dbReference type="GO" id="GO:0004674">
    <property type="term" value="F:protein serine/threonine kinase activity"/>
    <property type="evidence" value="ECO:0007669"/>
    <property type="project" value="UniProtKB-KW"/>
</dbReference>
<keyword evidence="5" id="KW-0067">ATP-binding</keyword>
<dbReference type="HOGENOM" id="CLU_1696801_0_0_1"/>
<proteinExistence type="predicted"/>
<dbReference type="Proteomes" id="UP000054248">
    <property type="component" value="Unassembled WGS sequence"/>
</dbReference>
<keyword evidence="2" id="KW-0808">Transferase</keyword>
<keyword evidence="1" id="KW-0723">Serine/threonine-protein kinase</keyword>
<dbReference type="InterPro" id="IPR004166">
    <property type="entry name" value="a-kinase_dom"/>
</dbReference>
<dbReference type="OrthoDB" id="301415at2759"/>
<organism evidence="7 8">
    <name type="scientific">Tulasnella calospora MUT 4182</name>
    <dbReference type="NCBI Taxonomy" id="1051891"/>
    <lineage>
        <taxon>Eukaryota</taxon>
        <taxon>Fungi</taxon>
        <taxon>Dikarya</taxon>
        <taxon>Basidiomycota</taxon>
        <taxon>Agaricomycotina</taxon>
        <taxon>Agaricomycetes</taxon>
        <taxon>Cantharellales</taxon>
        <taxon>Tulasnellaceae</taxon>
        <taxon>Tulasnella</taxon>
    </lineage>
</organism>
<dbReference type="PROSITE" id="PS51158">
    <property type="entry name" value="ALPHA_KINASE"/>
    <property type="match status" value="1"/>
</dbReference>
<dbReference type="InterPro" id="IPR011009">
    <property type="entry name" value="Kinase-like_dom_sf"/>
</dbReference>
<dbReference type="Gene3D" id="3.20.200.10">
    <property type="entry name" value="MHCK/EF2 kinase"/>
    <property type="match status" value="1"/>
</dbReference>
<keyword evidence="3" id="KW-0547">Nucleotide-binding</keyword>
<keyword evidence="4" id="KW-0418">Kinase</keyword>
<protein>
    <recommendedName>
        <fullName evidence="6">Alpha-type protein kinase domain-containing protein</fullName>
    </recommendedName>
</protein>
<evidence type="ECO:0000259" key="6">
    <source>
        <dbReference type="PROSITE" id="PS51158"/>
    </source>
</evidence>
<dbReference type="SUPFAM" id="SSF56112">
    <property type="entry name" value="Protein kinase-like (PK-like)"/>
    <property type="match status" value="1"/>
</dbReference>
<sequence>MLPNWPNPFIKFAGARAEFIFGYDKEIMGRNIEEAVFTELRILLETFVHYTWVRSDQTFIFADLQGAWSRDKQVFILADPQLHTSTNNGNNLAPIASWDSKMDGIASYFASHECDSFCDYLNLSEVRFKDKPAKQSAGLKNILNDVNRSPKARGT</sequence>
<dbReference type="InterPro" id="IPR051852">
    <property type="entry name" value="Alpha-type_PK"/>
</dbReference>
<evidence type="ECO:0000256" key="5">
    <source>
        <dbReference type="ARBA" id="ARBA00022840"/>
    </source>
</evidence>